<comment type="caution">
    <text evidence="3">The sequence shown here is derived from an EMBL/GenBank/DDBJ whole genome shotgun (WGS) entry which is preliminary data.</text>
</comment>
<dbReference type="Gene3D" id="3.40.50.300">
    <property type="entry name" value="P-loop containing nucleotide triphosphate hydrolases"/>
    <property type="match status" value="1"/>
</dbReference>
<dbReference type="FunFam" id="3.90.1430.10:FF:000002">
    <property type="entry name" value="Elongation factor like GTPase 1"/>
    <property type="match status" value="1"/>
</dbReference>
<dbReference type="GO" id="GO:0042256">
    <property type="term" value="P:cytosolic ribosome assembly"/>
    <property type="evidence" value="ECO:0007669"/>
    <property type="project" value="TreeGrafter"/>
</dbReference>
<gene>
    <name evidence="3" type="primary">EFL1</name>
    <name evidence="3" type="ORF">OS493_002643</name>
</gene>
<dbReference type="OrthoDB" id="364892at2759"/>
<dbReference type="GO" id="GO:0003924">
    <property type="term" value="F:GTPase activity"/>
    <property type="evidence" value="ECO:0007669"/>
    <property type="project" value="InterPro"/>
</dbReference>
<dbReference type="Gene3D" id="3.90.1430.10">
    <property type="entry name" value="Yeast translation eEF2 (G' domain)"/>
    <property type="match status" value="1"/>
</dbReference>
<evidence type="ECO:0000313" key="3">
    <source>
        <dbReference type="EMBL" id="KAJ7365913.1"/>
    </source>
</evidence>
<protein>
    <submittedName>
        <fullName evidence="3">Elongation factor-like GTPase 1</fullName>
    </submittedName>
</protein>
<keyword evidence="3" id="KW-0251">Elongation factor</keyword>
<dbReference type="EMBL" id="MU827302">
    <property type="protein sequence ID" value="KAJ7365913.1"/>
    <property type="molecule type" value="Genomic_DNA"/>
</dbReference>
<dbReference type="PANTHER" id="PTHR42908">
    <property type="entry name" value="TRANSLATION ELONGATION FACTOR-RELATED"/>
    <property type="match status" value="1"/>
</dbReference>
<dbReference type="GO" id="GO:0005829">
    <property type="term" value="C:cytosol"/>
    <property type="evidence" value="ECO:0007669"/>
    <property type="project" value="TreeGrafter"/>
</dbReference>
<dbReference type="GO" id="GO:1990904">
    <property type="term" value="C:ribonucleoprotein complex"/>
    <property type="evidence" value="ECO:0007669"/>
    <property type="project" value="TreeGrafter"/>
</dbReference>
<feature type="compositionally biased region" description="Basic and acidic residues" evidence="1">
    <location>
        <begin position="419"/>
        <end position="446"/>
    </location>
</feature>
<name>A0A9W9YTD5_9CNID</name>
<feature type="region of interest" description="Disordered" evidence="1">
    <location>
        <begin position="406"/>
        <end position="446"/>
    </location>
</feature>
<dbReference type="GO" id="GO:0003746">
    <property type="term" value="F:translation elongation factor activity"/>
    <property type="evidence" value="ECO:0007669"/>
    <property type="project" value="UniProtKB-KW"/>
</dbReference>
<dbReference type="GO" id="GO:0005525">
    <property type="term" value="F:GTP binding"/>
    <property type="evidence" value="ECO:0007669"/>
    <property type="project" value="InterPro"/>
</dbReference>
<dbReference type="Pfam" id="PF00009">
    <property type="entry name" value="GTP_EFTU"/>
    <property type="match status" value="1"/>
</dbReference>
<dbReference type="AlphaFoldDB" id="A0A9W9YTD5"/>
<dbReference type="PANTHER" id="PTHR42908:SF3">
    <property type="entry name" value="ELONGATION FACTOR-LIKE GTPASE 1"/>
    <property type="match status" value="1"/>
</dbReference>
<dbReference type="GO" id="GO:0043022">
    <property type="term" value="F:ribosome binding"/>
    <property type="evidence" value="ECO:0007669"/>
    <property type="project" value="TreeGrafter"/>
</dbReference>
<feature type="domain" description="Tr-type G" evidence="2">
    <location>
        <begin position="47"/>
        <end position="202"/>
    </location>
</feature>
<sequence length="446" mass="50146">MITTVPGQFTAVVSHMHPQQHKLLKAKIFWMLLDSIEAELMDLFFWVSTAVRLCDGAIVVVDVVEGVCPQTHVVLRQAWLENIQPCLVLNKIDRLITELKYSPAEAHFHLQQILEKVNAITAALFTTDVLEKSSAKAAPEKTLNDKPITDDTAVSIDDWSSGLEETDDSLLYFSPDLGNVVFTSAIDGWGFSINDFAEMYASKLGINKSILTKTLWGDFYLHSKSKRIFKGAQAKAKKPLFVQFILENIWAVYEAVLKRDKLKTEQIVKSLNLKISARDSRHTDSRLHLKALFDQWLPLSGSLLAMVVDKLPSPQEIISERVEKLMCSGVRKFDSLPEETQSLKNDFLACTSSDDAPVIVFVSKMFAVEDSALPKHRKRPLTQDEIAARREQARQRHAEMMMASNAGLENGTPLILEPASKENKENQSNDGRIKPREVKEIPKVTC</sequence>
<evidence type="ECO:0000313" key="4">
    <source>
        <dbReference type="Proteomes" id="UP001163046"/>
    </source>
</evidence>
<dbReference type="InterPro" id="IPR027417">
    <property type="entry name" value="P-loop_NTPase"/>
</dbReference>
<keyword evidence="4" id="KW-1185">Reference proteome</keyword>
<reference evidence="3" key="1">
    <citation type="submission" date="2023-01" db="EMBL/GenBank/DDBJ databases">
        <title>Genome assembly of the deep-sea coral Lophelia pertusa.</title>
        <authorList>
            <person name="Herrera S."/>
            <person name="Cordes E."/>
        </authorList>
    </citation>
    <scope>NUCLEOTIDE SEQUENCE</scope>
    <source>
        <strain evidence="3">USNM1676648</strain>
        <tissue evidence="3">Polyp</tissue>
    </source>
</reference>
<keyword evidence="3" id="KW-0648">Protein biosynthesis</keyword>
<dbReference type="Proteomes" id="UP001163046">
    <property type="component" value="Unassembled WGS sequence"/>
</dbReference>
<accession>A0A9W9YTD5</accession>
<organism evidence="3 4">
    <name type="scientific">Desmophyllum pertusum</name>
    <dbReference type="NCBI Taxonomy" id="174260"/>
    <lineage>
        <taxon>Eukaryota</taxon>
        <taxon>Metazoa</taxon>
        <taxon>Cnidaria</taxon>
        <taxon>Anthozoa</taxon>
        <taxon>Hexacorallia</taxon>
        <taxon>Scleractinia</taxon>
        <taxon>Caryophylliina</taxon>
        <taxon>Caryophylliidae</taxon>
        <taxon>Desmophyllum</taxon>
    </lineage>
</organism>
<dbReference type="InterPro" id="IPR000795">
    <property type="entry name" value="T_Tr_GTP-bd_dom"/>
</dbReference>
<dbReference type="SUPFAM" id="SSF52540">
    <property type="entry name" value="P-loop containing nucleoside triphosphate hydrolases"/>
    <property type="match status" value="1"/>
</dbReference>
<evidence type="ECO:0000256" key="1">
    <source>
        <dbReference type="SAM" id="MobiDB-lite"/>
    </source>
</evidence>
<proteinExistence type="predicted"/>
<evidence type="ECO:0000259" key="2">
    <source>
        <dbReference type="Pfam" id="PF00009"/>
    </source>
</evidence>